<accession>A0A7M7HE52</accession>
<evidence type="ECO:0000256" key="17">
    <source>
        <dbReference type="SAM" id="MobiDB-lite"/>
    </source>
</evidence>
<evidence type="ECO:0000256" key="7">
    <source>
        <dbReference type="ARBA" id="ARBA00022927"/>
    </source>
</evidence>
<dbReference type="GeneID" id="593191"/>
<organism evidence="18 19">
    <name type="scientific">Strongylocentrotus purpuratus</name>
    <name type="common">Purple sea urchin</name>
    <dbReference type="NCBI Taxonomy" id="7668"/>
    <lineage>
        <taxon>Eukaryota</taxon>
        <taxon>Metazoa</taxon>
        <taxon>Echinodermata</taxon>
        <taxon>Eleutherozoa</taxon>
        <taxon>Echinozoa</taxon>
        <taxon>Echinoidea</taxon>
        <taxon>Euechinoidea</taxon>
        <taxon>Echinacea</taxon>
        <taxon>Camarodonta</taxon>
        <taxon>Echinidea</taxon>
        <taxon>Strongylocentrotidae</taxon>
        <taxon>Strongylocentrotus</taxon>
    </lineage>
</organism>
<dbReference type="InterPro" id="IPR038506">
    <property type="entry name" value="GLE1-like_sf"/>
</dbReference>
<evidence type="ECO:0000256" key="13">
    <source>
        <dbReference type="ARBA" id="ARBA00026227"/>
    </source>
</evidence>
<evidence type="ECO:0000256" key="6">
    <source>
        <dbReference type="ARBA" id="ARBA00022816"/>
    </source>
</evidence>
<dbReference type="FunFam" id="1.25.40.510:FF:000001">
    <property type="entry name" value="Nucleoporin GLE1 isoform 1"/>
    <property type="match status" value="1"/>
</dbReference>
<dbReference type="Pfam" id="PF07817">
    <property type="entry name" value="GLE1"/>
    <property type="match status" value="1"/>
</dbReference>
<dbReference type="GO" id="GO:0015031">
    <property type="term" value="P:protein transport"/>
    <property type="evidence" value="ECO:0007669"/>
    <property type="project" value="UniProtKB-KW"/>
</dbReference>
<dbReference type="AlphaFoldDB" id="A0A7M7HE52"/>
<sequence length="690" mass="79447">MSTSTLEGLRTSKKGNLIYDKYWLEDGRVEDVVAYCSSPPSVSVDLLTAALSKTQIASPVREEQRESPETRQRRNDSITANDVEVDHNYSRRKALDTSPVELNESSNVERAIFQCEQEWEKIVKERVKERQWQLQEHSKQVQEQAEQNVALKAQQRELKQRAIVQMKRQAQREMDEMREKRLLHQQELQRLHVKRLDAKLKAAVQQREADEMEKRKRAKEQQDFQQSLSRVKSQVDEAAKKIVHLLQSCSHKEHLSKESSKLPIQIQALCTKADSLVHEASEVESFRGSERTMQAVVDQLMLRQEEAIRAIAEAERKFQEEVARKEKEKERLEKERLEKERQEKEKVKAKKSEARPEPTQPQPSSSSTTAVPLESCVSPDALNDYTGLQEKHKVLEESCKGLSKTTDKDVKKYRFDLQKAVNTPINSVSVQSGSHLLDKLHRIKDLLSGLEVQMTNRRVKATQPTGVIYVKDLAAKKLVKQGDEQVSSNHESAFAYAAIAVALWQDIPDMGDLFLYHFYQSSPFLVPYHMTKKDDQTLEEYYKSLGYCYESEGQIEKQDKYLKRMAGFTRLYAAIIATPPLRGQSHPHGVERGWMFISRVLNLEPQPDITATTLFDFLEVCGQALSEAYGKQFFKLLQTIYRNYFPKIEAVTPQGSGGPVMRLKSFLEDCLKRQRVPPPKGFLSSDFWRS</sequence>
<dbReference type="GO" id="GO:0031369">
    <property type="term" value="F:translation initiation factor binding"/>
    <property type="evidence" value="ECO:0000318"/>
    <property type="project" value="GO_Central"/>
</dbReference>
<evidence type="ECO:0000256" key="16">
    <source>
        <dbReference type="SAM" id="Coils"/>
    </source>
</evidence>
<reference evidence="18" key="2">
    <citation type="submission" date="2021-01" db="UniProtKB">
        <authorList>
            <consortium name="EnsemblMetazoa"/>
        </authorList>
    </citation>
    <scope>IDENTIFICATION</scope>
</reference>
<dbReference type="GO" id="GO:0000822">
    <property type="term" value="F:inositol hexakisphosphate binding"/>
    <property type="evidence" value="ECO:0000318"/>
    <property type="project" value="GO_Central"/>
</dbReference>
<keyword evidence="4" id="KW-0813">Transport</keyword>
<dbReference type="GO" id="GO:0005737">
    <property type="term" value="C:cytoplasm"/>
    <property type="evidence" value="ECO:0000318"/>
    <property type="project" value="GO_Central"/>
</dbReference>
<dbReference type="GO" id="GO:0044614">
    <property type="term" value="C:nuclear pore cytoplasmic filaments"/>
    <property type="evidence" value="ECO:0000318"/>
    <property type="project" value="GO_Central"/>
</dbReference>
<evidence type="ECO:0000256" key="4">
    <source>
        <dbReference type="ARBA" id="ARBA00022448"/>
    </source>
</evidence>
<evidence type="ECO:0000256" key="10">
    <source>
        <dbReference type="ARBA" id="ARBA00023132"/>
    </source>
</evidence>
<keyword evidence="9 16" id="KW-0175">Coiled coil</keyword>
<dbReference type="PANTHER" id="PTHR12960:SF0">
    <property type="entry name" value="MRNA EXPORT FACTOR GLE1"/>
    <property type="match status" value="1"/>
</dbReference>
<evidence type="ECO:0000256" key="11">
    <source>
        <dbReference type="ARBA" id="ARBA00023242"/>
    </source>
</evidence>
<keyword evidence="19" id="KW-1185">Reference proteome</keyword>
<dbReference type="FunCoup" id="A0A7M7HE52">
    <property type="interactions" value="1118"/>
</dbReference>
<evidence type="ECO:0000256" key="3">
    <source>
        <dbReference type="ARBA" id="ARBA00011056"/>
    </source>
</evidence>
<keyword evidence="6" id="KW-0509">mRNA transport</keyword>
<dbReference type="Gene3D" id="1.25.40.510">
    <property type="entry name" value="GLE1-like"/>
    <property type="match status" value="1"/>
</dbReference>
<comment type="subcellular location">
    <subcellularLocation>
        <location evidence="1">Cytoplasm</location>
    </subcellularLocation>
    <subcellularLocation>
        <location evidence="2">Nucleus</location>
        <location evidence="2">Nuclear pore complex</location>
    </subcellularLocation>
</comment>
<keyword evidence="5" id="KW-0963">Cytoplasm</keyword>
<reference evidence="19" key="1">
    <citation type="submission" date="2015-02" db="EMBL/GenBank/DDBJ databases">
        <title>Genome sequencing for Strongylocentrotus purpuratus.</title>
        <authorList>
            <person name="Murali S."/>
            <person name="Liu Y."/>
            <person name="Vee V."/>
            <person name="English A."/>
            <person name="Wang M."/>
            <person name="Skinner E."/>
            <person name="Han Y."/>
            <person name="Muzny D.M."/>
            <person name="Worley K.C."/>
            <person name="Gibbs R.A."/>
        </authorList>
    </citation>
    <scope>NUCLEOTIDE SEQUENCE</scope>
</reference>
<feature type="compositionally biased region" description="Basic and acidic residues" evidence="17">
    <location>
        <begin position="320"/>
        <end position="356"/>
    </location>
</feature>
<protein>
    <recommendedName>
        <fullName evidence="13">mRNA export factor GLE1</fullName>
    </recommendedName>
    <alternativeName>
        <fullName evidence="15">GLE1 RNA export mediator</fullName>
    </alternativeName>
    <alternativeName>
        <fullName evidence="14">Nucleoporin GLE1</fullName>
    </alternativeName>
</protein>
<dbReference type="CTD" id="2733"/>
<evidence type="ECO:0000313" key="18">
    <source>
        <dbReference type="EnsemblMetazoa" id="XP_011667038"/>
    </source>
</evidence>
<dbReference type="OMA" id="AYMYKES"/>
<proteinExistence type="inferred from homology"/>
<dbReference type="RefSeq" id="XP_011667038.2">
    <property type="nucleotide sequence ID" value="XM_011668736.2"/>
</dbReference>
<name>A0A7M7HE52_STRPU</name>
<dbReference type="GO" id="GO:0005543">
    <property type="term" value="F:phospholipid binding"/>
    <property type="evidence" value="ECO:0000318"/>
    <property type="project" value="GO_Central"/>
</dbReference>
<dbReference type="KEGG" id="spu:593191"/>
<feature type="region of interest" description="Disordered" evidence="17">
    <location>
        <begin position="56"/>
        <end position="82"/>
    </location>
</feature>
<evidence type="ECO:0000256" key="1">
    <source>
        <dbReference type="ARBA" id="ARBA00004496"/>
    </source>
</evidence>
<keyword evidence="10" id="KW-0906">Nuclear pore complex</keyword>
<evidence type="ECO:0000313" key="19">
    <source>
        <dbReference type="Proteomes" id="UP000007110"/>
    </source>
</evidence>
<feature type="coiled-coil region" evidence="16">
    <location>
        <begin position="134"/>
        <end position="222"/>
    </location>
</feature>
<keyword evidence="8" id="KW-0811">Translocation</keyword>
<keyword evidence="7" id="KW-0653">Protein transport</keyword>
<dbReference type="Proteomes" id="UP000007110">
    <property type="component" value="Unassembled WGS sequence"/>
</dbReference>
<evidence type="ECO:0000256" key="2">
    <source>
        <dbReference type="ARBA" id="ARBA00004567"/>
    </source>
</evidence>
<evidence type="ECO:0000256" key="15">
    <source>
        <dbReference type="ARBA" id="ARBA00030897"/>
    </source>
</evidence>
<dbReference type="GO" id="GO:0016973">
    <property type="term" value="P:poly(A)+ mRNA export from nucleus"/>
    <property type="evidence" value="ECO:0000318"/>
    <property type="project" value="GO_Central"/>
</dbReference>
<feature type="region of interest" description="Disordered" evidence="17">
    <location>
        <begin position="320"/>
        <end position="372"/>
    </location>
</feature>
<evidence type="ECO:0000256" key="9">
    <source>
        <dbReference type="ARBA" id="ARBA00023054"/>
    </source>
</evidence>
<evidence type="ECO:0000256" key="14">
    <source>
        <dbReference type="ARBA" id="ARBA00029983"/>
    </source>
</evidence>
<evidence type="ECO:0000256" key="5">
    <source>
        <dbReference type="ARBA" id="ARBA00022490"/>
    </source>
</evidence>
<comment type="similarity">
    <text evidence="3">Belongs to the GLE1 family.</text>
</comment>
<dbReference type="OrthoDB" id="420884at2759"/>
<evidence type="ECO:0000256" key="12">
    <source>
        <dbReference type="ARBA" id="ARBA00024680"/>
    </source>
</evidence>
<dbReference type="EnsemblMetazoa" id="XM_011668736">
    <property type="protein sequence ID" value="XP_011667038"/>
    <property type="gene ID" value="LOC593191"/>
</dbReference>
<evidence type="ECO:0000256" key="8">
    <source>
        <dbReference type="ARBA" id="ARBA00023010"/>
    </source>
</evidence>
<feature type="compositionally biased region" description="Basic and acidic residues" evidence="17">
    <location>
        <begin position="60"/>
        <end position="76"/>
    </location>
</feature>
<dbReference type="InParanoid" id="A0A7M7HE52"/>
<comment type="function">
    <text evidence="12">Required for the export of mRNAs containing poly(A) tails from the nucleus into the cytoplasm. May be involved in the terminal step of the mRNA transport through the nuclear pore complex (NPC).</text>
</comment>
<dbReference type="PANTHER" id="PTHR12960">
    <property type="entry name" value="GLE-1-RELATED"/>
    <property type="match status" value="1"/>
</dbReference>
<dbReference type="InterPro" id="IPR012476">
    <property type="entry name" value="GLE1"/>
</dbReference>
<keyword evidence="11" id="KW-0539">Nucleus</keyword>